<dbReference type="Proteomes" id="UP001500889">
    <property type="component" value="Chromosome A"/>
</dbReference>
<proteinExistence type="predicted"/>
<evidence type="ECO:0000259" key="1">
    <source>
        <dbReference type="Pfam" id="PF17800"/>
    </source>
</evidence>
<dbReference type="Gene3D" id="2.60.120.340">
    <property type="entry name" value="Nucleoplasmin core domain"/>
    <property type="match status" value="1"/>
</dbReference>
<sequence length="131" mass="15019">MHKSANAHPHKPRFNALYMKDGYTYSHFVKKPIHLSSISLEQGKSAQLWLKSKSQERVLADMSERTPKVSLDSEIHTGDKLYLESNGQVFVTLTGSMRDFDHSKGPFRMDDCFINTTKWVKCELPTENPFA</sequence>
<dbReference type="EMBL" id="AP029266">
    <property type="protein sequence ID" value="BFG02770.1"/>
    <property type="molecule type" value="Genomic_DNA"/>
</dbReference>
<dbReference type="Pfam" id="PF17800">
    <property type="entry name" value="NPL"/>
    <property type="match status" value="1"/>
</dbReference>
<evidence type="ECO:0000313" key="2">
    <source>
        <dbReference type="EMBL" id="BFG02770.1"/>
    </source>
</evidence>
<organism evidence="2 3">
    <name type="scientific">Drosophila madeirensis</name>
    <name type="common">Fruit fly</name>
    <dbReference type="NCBI Taxonomy" id="30013"/>
    <lineage>
        <taxon>Eukaryota</taxon>
        <taxon>Metazoa</taxon>
        <taxon>Ecdysozoa</taxon>
        <taxon>Arthropoda</taxon>
        <taxon>Hexapoda</taxon>
        <taxon>Insecta</taxon>
        <taxon>Pterygota</taxon>
        <taxon>Neoptera</taxon>
        <taxon>Endopterygota</taxon>
        <taxon>Diptera</taxon>
        <taxon>Brachycera</taxon>
        <taxon>Muscomorpha</taxon>
        <taxon>Ephydroidea</taxon>
        <taxon>Drosophilidae</taxon>
        <taxon>Drosophila</taxon>
        <taxon>Sophophora</taxon>
    </lineage>
</organism>
<dbReference type="AlphaFoldDB" id="A0AAU9G2P3"/>
<gene>
    <name evidence="2" type="ORF">DMAD_02185</name>
</gene>
<evidence type="ECO:0000313" key="3">
    <source>
        <dbReference type="Proteomes" id="UP001500889"/>
    </source>
</evidence>
<name>A0AAU9G2P3_DROMD</name>
<reference evidence="2 3" key="1">
    <citation type="submission" date="2024-02" db="EMBL/GenBank/DDBJ databases">
        <title>A chromosome-level genome assembly of Drosophila madeirensis, a fruit fly species endemic to Madeira island.</title>
        <authorList>
            <person name="Tomihara K."/>
            <person name="Llopart A."/>
            <person name="Yamamoto D."/>
        </authorList>
    </citation>
    <scope>NUCLEOTIDE SEQUENCE [LARGE SCALE GENOMIC DNA]</scope>
    <source>
        <strain evidence="2 3">RF1</strain>
    </source>
</reference>
<protein>
    <submittedName>
        <fullName evidence="2">39 kDa FK506-binding nuclear protein-like</fullName>
    </submittedName>
</protein>
<accession>A0AAU9G2P3</accession>
<keyword evidence="3" id="KW-1185">Reference proteome</keyword>
<feature type="domain" description="Nucleoplasmin-like" evidence="1">
    <location>
        <begin position="19"/>
        <end position="97"/>
    </location>
</feature>
<dbReference type="InterPro" id="IPR041232">
    <property type="entry name" value="NPL"/>
</dbReference>